<evidence type="ECO:0000313" key="1">
    <source>
        <dbReference type="EMBL" id="GGM71124.1"/>
    </source>
</evidence>
<dbReference type="InterPro" id="IPR029039">
    <property type="entry name" value="Flavoprotein-like_sf"/>
</dbReference>
<gene>
    <name evidence="1" type="ORF">GCM10007108_06470</name>
</gene>
<sequence length="122" mass="13539">MQLEPVRNHGFRTWQFLASIPGSSVRVKQVDLGSEDLVFVFPKWVYNCPVVNGFLSSADLGGRRIALAVTYTSGNISGYVERLTRKIGKRGGKILLSMPVKRGSEEDREKFIDGLRHLSGGD</sequence>
<organism evidence="1 2">
    <name type="scientific">Thermogymnomonas acidicola</name>
    <dbReference type="NCBI Taxonomy" id="399579"/>
    <lineage>
        <taxon>Archaea</taxon>
        <taxon>Methanobacteriati</taxon>
        <taxon>Thermoplasmatota</taxon>
        <taxon>Thermoplasmata</taxon>
        <taxon>Thermoplasmatales</taxon>
        <taxon>Thermogymnomonas</taxon>
    </lineage>
</organism>
<accession>A0AA37BQS5</accession>
<name>A0AA37BQS5_9ARCH</name>
<evidence type="ECO:0008006" key="3">
    <source>
        <dbReference type="Google" id="ProtNLM"/>
    </source>
</evidence>
<reference evidence="1" key="2">
    <citation type="submission" date="2022-09" db="EMBL/GenBank/DDBJ databases">
        <authorList>
            <person name="Sun Q."/>
            <person name="Ohkuma M."/>
        </authorList>
    </citation>
    <scope>NUCLEOTIDE SEQUENCE</scope>
    <source>
        <strain evidence="1">JCM 13583</strain>
    </source>
</reference>
<protein>
    <recommendedName>
        <fullName evidence="3">Flavodoxin</fullName>
    </recommendedName>
</protein>
<evidence type="ECO:0000313" key="2">
    <source>
        <dbReference type="Proteomes" id="UP000632195"/>
    </source>
</evidence>
<comment type="caution">
    <text evidence="1">The sequence shown here is derived from an EMBL/GenBank/DDBJ whole genome shotgun (WGS) entry which is preliminary data.</text>
</comment>
<keyword evidence="2" id="KW-1185">Reference proteome</keyword>
<dbReference type="EMBL" id="BMNY01000001">
    <property type="protein sequence ID" value="GGM71124.1"/>
    <property type="molecule type" value="Genomic_DNA"/>
</dbReference>
<reference evidence="1" key="1">
    <citation type="journal article" date="2014" name="Int. J. Syst. Evol. Microbiol.">
        <title>Complete genome sequence of Corynebacterium casei LMG S-19264T (=DSM 44701T), isolated from a smear-ripened cheese.</title>
        <authorList>
            <consortium name="US DOE Joint Genome Institute (JGI-PGF)"/>
            <person name="Walter F."/>
            <person name="Albersmeier A."/>
            <person name="Kalinowski J."/>
            <person name="Ruckert C."/>
        </authorList>
    </citation>
    <scope>NUCLEOTIDE SEQUENCE</scope>
    <source>
        <strain evidence="1">JCM 13583</strain>
    </source>
</reference>
<dbReference type="AlphaFoldDB" id="A0AA37BQS5"/>
<proteinExistence type="predicted"/>
<dbReference type="Proteomes" id="UP000632195">
    <property type="component" value="Unassembled WGS sequence"/>
</dbReference>
<dbReference type="Gene3D" id="3.40.50.360">
    <property type="match status" value="1"/>
</dbReference>